<dbReference type="EMBL" id="LBZL01000001">
    <property type="protein sequence ID" value="KKR70795.1"/>
    <property type="molecule type" value="Genomic_DNA"/>
</dbReference>
<comment type="caution">
    <text evidence="5">The sequence shown here is derived from an EMBL/GenBank/DDBJ whole genome shotgun (WGS) entry which is preliminary data.</text>
</comment>
<evidence type="ECO:0000256" key="1">
    <source>
        <dbReference type="ARBA" id="ARBA00023015"/>
    </source>
</evidence>
<evidence type="ECO:0000313" key="6">
    <source>
        <dbReference type="Proteomes" id="UP000034452"/>
    </source>
</evidence>
<dbReference type="Gene3D" id="1.10.10.10">
    <property type="entry name" value="Winged helix-like DNA-binding domain superfamily/Winged helix DNA-binding domain"/>
    <property type="match status" value="1"/>
</dbReference>
<dbReference type="InterPro" id="IPR036390">
    <property type="entry name" value="WH_DNA-bd_sf"/>
</dbReference>
<keyword evidence="3" id="KW-0804">Transcription</keyword>
<organism evidence="5 6">
    <name type="scientific">Candidatus Nomurabacteria bacterium GW2011_GWB1_40_7</name>
    <dbReference type="NCBI Taxonomy" id="1618744"/>
    <lineage>
        <taxon>Bacteria</taxon>
        <taxon>Candidatus Nomuraibacteriota</taxon>
    </lineage>
</organism>
<sequence length="89" mass="10214">MSLQYKKIEKIVKSFANHRRLQVLELLAKTPNLSVDDISQNLNVNFVTIADHVRKLSDAGLVEKKYKGRFVIHTITNRGKSILSFCKML</sequence>
<dbReference type="CDD" id="cd00090">
    <property type="entry name" value="HTH_ARSR"/>
    <property type="match status" value="1"/>
</dbReference>
<accession>A0A0G0VFG9</accession>
<evidence type="ECO:0000313" key="5">
    <source>
        <dbReference type="EMBL" id="KKR70795.1"/>
    </source>
</evidence>
<evidence type="ECO:0000256" key="2">
    <source>
        <dbReference type="ARBA" id="ARBA00023125"/>
    </source>
</evidence>
<dbReference type="SMART" id="SM00418">
    <property type="entry name" value="HTH_ARSR"/>
    <property type="match status" value="1"/>
</dbReference>
<keyword evidence="2 5" id="KW-0238">DNA-binding</keyword>
<proteinExistence type="predicted"/>
<dbReference type="AlphaFoldDB" id="A0A0G0VFG9"/>
<dbReference type="InterPro" id="IPR051011">
    <property type="entry name" value="Metal_resp_trans_reg"/>
</dbReference>
<dbReference type="PANTHER" id="PTHR43132:SF2">
    <property type="entry name" value="ARSENICAL RESISTANCE OPERON REPRESSOR ARSR-RELATED"/>
    <property type="match status" value="1"/>
</dbReference>
<reference evidence="5 6" key="1">
    <citation type="journal article" date="2015" name="Nature">
        <title>rRNA introns, odd ribosomes, and small enigmatic genomes across a large radiation of phyla.</title>
        <authorList>
            <person name="Brown C.T."/>
            <person name="Hug L.A."/>
            <person name="Thomas B.C."/>
            <person name="Sharon I."/>
            <person name="Castelle C.J."/>
            <person name="Singh A."/>
            <person name="Wilkins M.J."/>
            <person name="Williams K.H."/>
            <person name="Banfield J.F."/>
        </authorList>
    </citation>
    <scope>NUCLEOTIDE SEQUENCE [LARGE SCALE GENOMIC DNA]</scope>
</reference>
<dbReference type="InterPro" id="IPR036388">
    <property type="entry name" value="WH-like_DNA-bd_sf"/>
</dbReference>
<dbReference type="PRINTS" id="PR00778">
    <property type="entry name" value="HTHARSR"/>
</dbReference>
<dbReference type="GO" id="GO:0003677">
    <property type="term" value="F:DNA binding"/>
    <property type="evidence" value="ECO:0007669"/>
    <property type="project" value="UniProtKB-KW"/>
</dbReference>
<name>A0A0G0VFG9_9BACT</name>
<protein>
    <submittedName>
        <fullName evidence="5">ArsR DNA-binding transcription regulator</fullName>
    </submittedName>
</protein>
<dbReference type="Pfam" id="PF01022">
    <property type="entry name" value="HTH_5"/>
    <property type="match status" value="1"/>
</dbReference>
<dbReference type="SUPFAM" id="SSF46785">
    <property type="entry name" value="Winged helix' DNA-binding domain"/>
    <property type="match status" value="1"/>
</dbReference>
<gene>
    <name evidence="5" type="ORF">UU13_C0001G0023</name>
</gene>
<evidence type="ECO:0000259" key="4">
    <source>
        <dbReference type="PROSITE" id="PS50987"/>
    </source>
</evidence>
<dbReference type="InterPro" id="IPR011991">
    <property type="entry name" value="ArsR-like_HTH"/>
</dbReference>
<dbReference type="Proteomes" id="UP000034452">
    <property type="component" value="Unassembled WGS sequence"/>
</dbReference>
<dbReference type="PANTHER" id="PTHR43132">
    <property type="entry name" value="ARSENICAL RESISTANCE OPERON REPRESSOR ARSR-RELATED"/>
    <property type="match status" value="1"/>
</dbReference>
<keyword evidence="1" id="KW-0805">Transcription regulation</keyword>
<feature type="domain" description="HTH arsR-type" evidence="4">
    <location>
        <begin position="1"/>
        <end position="89"/>
    </location>
</feature>
<evidence type="ECO:0000256" key="3">
    <source>
        <dbReference type="ARBA" id="ARBA00023163"/>
    </source>
</evidence>
<dbReference type="GO" id="GO:0003700">
    <property type="term" value="F:DNA-binding transcription factor activity"/>
    <property type="evidence" value="ECO:0007669"/>
    <property type="project" value="InterPro"/>
</dbReference>
<dbReference type="PROSITE" id="PS50987">
    <property type="entry name" value="HTH_ARSR_2"/>
    <property type="match status" value="1"/>
</dbReference>
<dbReference type="InterPro" id="IPR001845">
    <property type="entry name" value="HTH_ArsR_DNA-bd_dom"/>
</dbReference>